<reference evidence="2" key="1">
    <citation type="submission" date="2023-03" db="EMBL/GenBank/DDBJ databases">
        <title>Massive genome expansion in bonnet fungi (Mycena s.s.) driven by repeated elements and novel gene families across ecological guilds.</title>
        <authorList>
            <consortium name="Lawrence Berkeley National Laboratory"/>
            <person name="Harder C.B."/>
            <person name="Miyauchi S."/>
            <person name="Viragh M."/>
            <person name="Kuo A."/>
            <person name="Thoen E."/>
            <person name="Andreopoulos B."/>
            <person name="Lu D."/>
            <person name="Skrede I."/>
            <person name="Drula E."/>
            <person name="Henrissat B."/>
            <person name="Morin E."/>
            <person name="Kohler A."/>
            <person name="Barry K."/>
            <person name="LaButti K."/>
            <person name="Morin E."/>
            <person name="Salamov A."/>
            <person name="Lipzen A."/>
            <person name="Mereny Z."/>
            <person name="Hegedus B."/>
            <person name="Baldrian P."/>
            <person name="Stursova M."/>
            <person name="Weitz H."/>
            <person name="Taylor A."/>
            <person name="Grigoriev I.V."/>
            <person name="Nagy L.G."/>
            <person name="Martin F."/>
            <person name="Kauserud H."/>
        </authorList>
    </citation>
    <scope>NUCLEOTIDE SEQUENCE</scope>
    <source>
        <strain evidence="2">CBHHK182m</strain>
    </source>
</reference>
<organism evidence="2 3">
    <name type="scientific">Mycena metata</name>
    <dbReference type="NCBI Taxonomy" id="1033252"/>
    <lineage>
        <taxon>Eukaryota</taxon>
        <taxon>Fungi</taxon>
        <taxon>Dikarya</taxon>
        <taxon>Basidiomycota</taxon>
        <taxon>Agaricomycotina</taxon>
        <taxon>Agaricomycetes</taxon>
        <taxon>Agaricomycetidae</taxon>
        <taxon>Agaricales</taxon>
        <taxon>Marasmiineae</taxon>
        <taxon>Mycenaceae</taxon>
        <taxon>Mycena</taxon>
    </lineage>
</organism>
<evidence type="ECO:0000313" key="2">
    <source>
        <dbReference type="EMBL" id="KAJ7739556.1"/>
    </source>
</evidence>
<gene>
    <name evidence="2" type="ORF">B0H16DRAFT_1465211</name>
</gene>
<evidence type="ECO:0000313" key="3">
    <source>
        <dbReference type="Proteomes" id="UP001215598"/>
    </source>
</evidence>
<feature type="compositionally biased region" description="Polar residues" evidence="1">
    <location>
        <begin position="71"/>
        <end position="80"/>
    </location>
</feature>
<feature type="region of interest" description="Disordered" evidence="1">
    <location>
        <begin position="272"/>
        <end position="291"/>
    </location>
</feature>
<accession>A0AAD7IBV1</accession>
<dbReference type="EMBL" id="JARKIB010000106">
    <property type="protein sequence ID" value="KAJ7739556.1"/>
    <property type="molecule type" value="Genomic_DNA"/>
</dbReference>
<feature type="region of interest" description="Disordered" evidence="1">
    <location>
        <begin position="69"/>
        <end position="96"/>
    </location>
</feature>
<keyword evidence="3" id="KW-1185">Reference proteome</keyword>
<dbReference type="AlphaFoldDB" id="A0AAD7IBV1"/>
<dbReference type="Proteomes" id="UP001215598">
    <property type="component" value="Unassembled WGS sequence"/>
</dbReference>
<proteinExistence type="predicted"/>
<comment type="caution">
    <text evidence="2">The sequence shown here is derived from an EMBL/GenBank/DDBJ whole genome shotgun (WGS) entry which is preliminary data.</text>
</comment>
<name>A0AAD7IBV1_9AGAR</name>
<sequence length="405" mass="45642">MPNDIKRFRFNRSYSQELSAKSSSGQDIRRLSQLLPLVPRVGLETGNIFLPASLLLNRGKVLMAADGIKPNPNTRFNARSTAAAGNGQPRPDTSRSKFQFLHLRNQRQARRRWFHANFGTDIQGHSRVLSGAYCRCMRCAAGGVEARKTRMKPAPPGALFVRGGKWVWSGSFNFFLTFDWHFVLRSRSYLTQDVVLPTVGHGTRRSAQRHVLDISNIELASRFLPTTGEKPKPKPDSPEFNVQLSRAIHFPHPRTDWLPIYDALRLIRAPISPPPPTRRRARPTTQYGSHRKLQQFSLRRVEIPTDRTTRAKTAIIMPTAYPALPPRRPPGAAHPSPAPARISNLSISSYHLLYCVLCITANHPVWVGACGDVDVTLGHIYRGFMYSMSVGIQTKINFLNLWLVE</sequence>
<protein>
    <submittedName>
        <fullName evidence="2">Uncharacterized protein</fullName>
    </submittedName>
</protein>
<evidence type="ECO:0000256" key="1">
    <source>
        <dbReference type="SAM" id="MobiDB-lite"/>
    </source>
</evidence>